<name>A0A7Z0D3Z4_9MICO</name>
<proteinExistence type="predicted"/>
<dbReference type="Proteomes" id="UP000539111">
    <property type="component" value="Unassembled WGS sequence"/>
</dbReference>
<evidence type="ECO:0000313" key="2">
    <source>
        <dbReference type="Proteomes" id="UP000539111"/>
    </source>
</evidence>
<dbReference type="EMBL" id="JACBZP010000001">
    <property type="protein sequence ID" value="NYI68423.1"/>
    <property type="molecule type" value="Genomic_DNA"/>
</dbReference>
<dbReference type="SFLD" id="SFLDS00003">
    <property type="entry name" value="Haloacid_Dehalogenase"/>
    <property type="match status" value="1"/>
</dbReference>
<dbReference type="AlphaFoldDB" id="A0A7Z0D3Z4"/>
<dbReference type="CDD" id="cd07505">
    <property type="entry name" value="HAD_BPGM-like"/>
    <property type="match status" value="1"/>
</dbReference>
<dbReference type="Gene3D" id="3.40.50.1000">
    <property type="entry name" value="HAD superfamily/HAD-like"/>
    <property type="match status" value="1"/>
</dbReference>
<keyword evidence="2" id="KW-1185">Reference proteome</keyword>
<accession>A0A7Z0D3Z4</accession>
<keyword evidence="1" id="KW-0378">Hydrolase</keyword>
<dbReference type="SFLD" id="SFLDG01129">
    <property type="entry name" value="C1.5:_HAD__Beta-PGM__Phosphata"/>
    <property type="match status" value="1"/>
</dbReference>
<dbReference type="NCBIfam" id="TIGR01509">
    <property type="entry name" value="HAD-SF-IA-v3"/>
    <property type="match status" value="1"/>
</dbReference>
<reference evidence="1 2" key="1">
    <citation type="submission" date="2020-07" db="EMBL/GenBank/DDBJ databases">
        <title>Sequencing the genomes of 1000 actinobacteria strains.</title>
        <authorList>
            <person name="Klenk H.-P."/>
        </authorList>
    </citation>
    <scope>NUCLEOTIDE SEQUENCE [LARGE SCALE GENOMIC DNA]</scope>
    <source>
        <strain evidence="1 2">DSM 26341</strain>
    </source>
</reference>
<evidence type="ECO:0000313" key="1">
    <source>
        <dbReference type="EMBL" id="NYI68423.1"/>
    </source>
</evidence>
<dbReference type="PRINTS" id="PR00413">
    <property type="entry name" value="HADHALOGNASE"/>
</dbReference>
<dbReference type="RefSeq" id="WP_179428775.1">
    <property type="nucleotide sequence ID" value="NZ_JACBZP010000001.1"/>
</dbReference>
<comment type="caution">
    <text evidence="1">The sequence shown here is derived from an EMBL/GenBank/DDBJ whole genome shotgun (WGS) entry which is preliminary data.</text>
</comment>
<dbReference type="PANTHER" id="PTHR18901:SF38">
    <property type="entry name" value="PSEUDOURIDINE-5'-PHOSPHATASE"/>
    <property type="match status" value="1"/>
</dbReference>
<gene>
    <name evidence="1" type="ORF">BJY26_002729</name>
</gene>
<dbReference type="Gene3D" id="1.10.150.240">
    <property type="entry name" value="Putative phosphatase, domain 2"/>
    <property type="match status" value="1"/>
</dbReference>
<dbReference type="InterPro" id="IPR023198">
    <property type="entry name" value="PGP-like_dom2"/>
</dbReference>
<dbReference type="Pfam" id="PF13419">
    <property type="entry name" value="HAD_2"/>
    <property type="match status" value="1"/>
</dbReference>
<dbReference type="InterPro" id="IPR036412">
    <property type="entry name" value="HAD-like_sf"/>
</dbReference>
<sequence>MPEELAAVLWDMDGTLVDTEPYWIKEESRMVAEYGHGRWNNDDAMSLVGNPLLTSAELIRQRGGVDLAPERIVDMLLDSVIEQVHEHVPYRPGAYELLLALRDEGIPCALVTMSYRNFAEAVVESLPDGSFRAIVPGDEVSRGKPDPEPYLTAAAALGVRPEQCVALEDSKPGIGAAEAAGACTVAVPHMVPIDDAPSRTVLPTLDGVTPADLRRIFAASRSSKV</sequence>
<dbReference type="InterPro" id="IPR023214">
    <property type="entry name" value="HAD_sf"/>
</dbReference>
<dbReference type="PANTHER" id="PTHR18901">
    <property type="entry name" value="2-DEOXYGLUCOSE-6-PHOSPHATE PHOSPHATASE 2"/>
    <property type="match status" value="1"/>
</dbReference>
<dbReference type="InterPro" id="IPR041492">
    <property type="entry name" value="HAD_2"/>
</dbReference>
<protein>
    <submittedName>
        <fullName evidence="1">HAD superfamily hydrolase (TIGR01509 family)</fullName>
    </submittedName>
</protein>
<dbReference type="SUPFAM" id="SSF56784">
    <property type="entry name" value="HAD-like"/>
    <property type="match status" value="1"/>
</dbReference>
<dbReference type="InterPro" id="IPR006439">
    <property type="entry name" value="HAD-SF_hydro_IA"/>
</dbReference>
<organism evidence="1 2">
    <name type="scientific">Spelaeicoccus albus</name>
    <dbReference type="NCBI Taxonomy" id="1280376"/>
    <lineage>
        <taxon>Bacteria</taxon>
        <taxon>Bacillati</taxon>
        <taxon>Actinomycetota</taxon>
        <taxon>Actinomycetes</taxon>
        <taxon>Micrococcales</taxon>
        <taxon>Brevibacteriaceae</taxon>
        <taxon>Spelaeicoccus</taxon>
    </lineage>
</organism>
<dbReference type="GO" id="GO:0016787">
    <property type="term" value="F:hydrolase activity"/>
    <property type="evidence" value="ECO:0007669"/>
    <property type="project" value="UniProtKB-KW"/>
</dbReference>